<proteinExistence type="predicted"/>
<evidence type="ECO:0008006" key="3">
    <source>
        <dbReference type="Google" id="ProtNLM"/>
    </source>
</evidence>
<dbReference type="SUPFAM" id="SSF53756">
    <property type="entry name" value="UDP-Glycosyltransferase/glycogen phosphorylase"/>
    <property type="match status" value="1"/>
</dbReference>
<name>A0A926RXI7_9BACI</name>
<keyword evidence="2" id="KW-1185">Reference proteome</keyword>
<gene>
    <name evidence="1" type="ORF">IC621_16945</name>
</gene>
<dbReference type="EMBL" id="JACXAI010000023">
    <property type="protein sequence ID" value="MBD1381918.1"/>
    <property type="molecule type" value="Genomic_DNA"/>
</dbReference>
<dbReference type="AlphaFoldDB" id="A0A926RXI7"/>
<dbReference type="InterPro" id="IPR043148">
    <property type="entry name" value="TagF_C"/>
</dbReference>
<sequence>MQVITRELDAKLLLTYYAIKQNYSVVIGKQKKLYENAESLPKGIFLFKGNSGGGNAKKYKPIVKELGHAAVELDEEALFLEEDRYLSKRTDEVCNKVLDQVYCWGKSQRDSLIKAYPHYKDKFHLTGHPRFDLLKKKFRSLHSNEVEKIKKQYGDYILVNTRFASYNRKGGFGVGKDDMKKLYEHFIKMVKELSRKYPKLNIVVRPHPAENGDSYRKELTNCHNVFVTHEGGVVKWILASKLVIHNGCTTGIEAMLLDKPVLSYIPFTSEEVDEYLPNEVSYKAFTVKEIFSYIDSLSKEDSEEKQSIKGRKEILSYYYSAMDENYAYKNILRLLNKISFKSESSSENEFLQNKPLRQKGPKHLEMKENEIIAFLNKMRKLDKMESEIMVNKLAFNLYEIKSAR</sequence>
<evidence type="ECO:0000313" key="2">
    <source>
        <dbReference type="Proteomes" id="UP000626844"/>
    </source>
</evidence>
<dbReference type="Proteomes" id="UP000626844">
    <property type="component" value="Unassembled WGS sequence"/>
</dbReference>
<dbReference type="InterPro" id="IPR007152">
    <property type="entry name" value="DUF354"/>
</dbReference>
<dbReference type="InterPro" id="IPR030906">
    <property type="entry name" value="Surf_polysacc"/>
</dbReference>
<dbReference type="Pfam" id="PF04007">
    <property type="entry name" value="DUF354"/>
    <property type="match status" value="1"/>
</dbReference>
<comment type="caution">
    <text evidence="1">The sequence shown here is derived from an EMBL/GenBank/DDBJ whole genome shotgun (WGS) entry which is preliminary data.</text>
</comment>
<accession>A0A926RXI7</accession>
<protein>
    <recommendedName>
        <fullName evidence="3">Surface carbohydrate biosynthesis protein</fullName>
    </recommendedName>
</protein>
<dbReference type="NCBIfam" id="TIGR04396">
    <property type="entry name" value="surf_polysacc"/>
    <property type="match status" value="1"/>
</dbReference>
<evidence type="ECO:0000313" key="1">
    <source>
        <dbReference type="EMBL" id="MBD1381918.1"/>
    </source>
</evidence>
<reference evidence="1" key="1">
    <citation type="submission" date="2020-09" db="EMBL/GenBank/DDBJ databases">
        <title>A novel bacterium of genus Bacillus, isolated from South China Sea.</title>
        <authorList>
            <person name="Huang H."/>
            <person name="Mo K."/>
            <person name="Hu Y."/>
        </authorList>
    </citation>
    <scope>NUCLEOTIDE SEQUENCE</scope>
    <source>
        <strain evidence="1">IB182487</strain>
    </source>
</reference>
<organism evidence="1 2">
    <name type="scientific">Metabacillus arenae</name>
    <dbReference type="NCBI Taxonomy" id="2771434"/>
    <lineage>
        <taxon>Bacteria</taxon>
        <taxon>Bacillati</taxon>
        <taxon>Bacillota</taxon>
        <taxon>Bacilli</taxon>
        <taxon>Bacillales</taxon>
        <taxon>Bacillaceae</taxon>
        <taxon>Metabacillus</taxon>
    </lineage>
</organism>
<dbReference type="Gene3D" id="3.40.50.12580">
    <property type="match status" value="1"/>
</dbReference>